<organism evidence="1 2">
    <name type="scientific">Plakobranchus ocellatus</name>
    <dbReference type="NCBI Taxonomy" id="259542"/>
    <lineage>
        <taxon>Eukaryota</taxon>
        <taxon>Metazoa</taxon>
        <taxon>Spiralia</taxon>
        <taxon>Lophotrochozoa</taxon>
        <taxon>Mollusca</taxon>
        <taxon>Gastropoda</taxon>
        <taxon>Heterobranchia</taxon>
        <taxon>Euthyneura</taxon>
        <taxon>Panpulmonata</taxon>
        <taxon>Sacoglossa</taxon>
        <taxon>Placobranchoidea</taxon>
        <taxon>Plakobranchidae</taxon>
        <taxon>Plakobranchus</taxon>
    </lineage>
</organism>
<proteinExistence type="predicted"/>
<comment type="caution">
    <text evidence="1">The sequence shown here is derived from an EMBL/GenBank/DDBJ whole genome shotgun (WGS) entry which is preliminary data.</text>
</comment>
<dbReference type="Proteomes" id="UP000735302">
    <property type="component" value="Unassembled WGS sequence"/>
</dbReference>
<sequence>MYMNLISDYHTSVRSQCIGGGIELAKERSSRGELRANSLATMPPNTAVNVHNNVISGFQALSKAIALVAGIEHSDLSAESLATMPSTPQVRSEGEKNL</sequence>
<reference evidence="1 2" key="1">
    <citation type="journal article" date="2021" name="Elife">
        <title>Chloroplast acquisition without the gene transfer in kleptoplastic sea slugs, Plakobranchus ocellatus.</title>
        <authorList>
            <person name="Maeda T."/>
            <person name="Takahashi S."/>
            <person name="Yoshida T."/>
            <person name="Shimamura S."/>
            <person name="Takaki Y."/>
            <person name="Nagai Y."/>
            <person name="Toyoda A."/>
            <person name="Suzuki Y."/>
            <person name="Arimoto A."/>
            <person name="Ishii H."/>
            <person name="Satoh N."/>
            <person name="Nishiyama T."/>
            <person name="Hasebe M."/>
            <person name="Maruyama T."/>
            <person name="Minagawa J."/>
            <person name="Obokata J."/>
            <person name="Shigenobu S."/>
        </authorList>
    </citation>
    <scope>NUCLEOTIDE SEQUENCE [LARGE SCALE GENOMIC DNA]</scope>
</reference>
<gene>
    <name evidence="1" type="ORF">PoB_004361000</name>
</gene>
<name>A0AAV4BC40_9GAST</name>
<evidence type="ECO:0000313" key="2">
    <source>
        <dbReference type="Proteomes" id="UP000735302"/>
    </source>
</evidence>
<keyword evidence="2" id="KW-1185">Reference proteome</keyword>
<evidence type="ECO:0000313" key="1">
    <source>
        <dbReference type="EMBL" id="GFO17105.1"/>
    </source>
</evidence>
<protein>
    <submittedName>
        <fullName evidence="1">Uncharacterized protein</fullName>
    </submittedName>
</protein>
<dbReference type="EMBL" id="BLXT01004727">
    <property type="protein sequence ID" value="GFO17105.1"/>
    <property type="molecule type" value="Genomic_DNA"/>
</dbReference>
<dbReference type="AlphaFoldDB" id="A0AAV4BC40"/>
<accession>A0AAV4BC40</accession>